<comment type="caution">
    <text evidence="4">The sequence shown here is derived from an EMBL/GenBank/DDBJ whole genome shotgun (WGS) entry which is preliminary data.</text>
</comment>
<evidence type="ECO:0000313" key="4">
    <source>
        <dbReference type="EMBL" id="TMQ69147.1"/>
    </source>
</evidence>
<dbReference type="Gene3D" id="1.25.40.10">
    <property type="entry name" value="Tetratricopeptide repeat domain"/>
    <property type="match status" value="1"/>
</dbReference>
<accession>A0A538TZR5</accession>
<keyword evidence="3" id="KW-0812">Transmembrane</keyword>
<evidence type="ECO:0000256" key="3">
    <source>
        <dbReference type="SAM" id="Phobius"/>
    </source>
</evidence>
<dbReference type="SMART" id="SM00028">
    <property type="entry name" value="TPR"/>
    <property type="match status" value="4"/>
</dbReference>
<evidence type="ECO:0000256" key="2">
    <source>
        <dbReference type="ARBA" id="ARBA00022803"/>
    </source>
</evidence>
<feature type="transmembrane region" description="Helical" evidence="3">
    <location>
        <begin position="116"/>
        <end position="136"/>
    </location>
</feature>
<organism evidence="4 5">
    <name type="scientific">Eiseniibacteriota bacterium</name>
    <dbReference type="NCBI Taxonomy" id="2212470"/>
    <lineage>
        <taxon>Bacteria</taxon>
        <taxon>Candidatus Eiseniibacteriota</taxon>
    </lineage>
</organism>
<sequence>MFPGYAAYLWPWFAHSPDRAAPRLAATPGAETMIGALCVLAVVAVFLGLLWRRSRVGPALALALFPLVPPLVLASTRGYGLFGERHIYLPSAGVVWAAALAGPAWAARLGRHGGRIVVAVAGVLVLGGALETLRIIPAYHDDETMYRTMTAREPGNPTGFVGLADELTRRGRLDESLTMLARAQALDPALASVFVGRARVAAQRQDWDGMLAAAGHALTLDRDLQSAWLLRGLALMRLRRLDEAGRDLERLRQEYPGHPEVGAVWGQYLIERGRPAEALPVLAAAAGLLAEEPSLWDAIGVASGQTGRWEDARAAFQHTVALSPGYLAGWLRLAAACQRLGDAPGRNRALTQADALPNGPPAVAAFQRQFGTSPR</sequence>
<feature type="transmembrane region" description="Helical" evidence="3">
    <location>
        <begin position="58"/>
        <end position="75"/>
    </location>
</feature>
<feature type="transmembrane region" description="Helical" evidence="3">
    <location>
        <begin position="32"/>
        <end position="51"/>
    </location>
</feature>
<keyword evidence="3" id="KW-0472">Membrane</keyword>
<evidence type="ECO:0000256" key="1">
    <source>
        <dbReference type="ARBA" id="ARBA00022737"/>
    </source>
</evidence>
<dbReference type="InterPro" id="IPR019734">
    <property type="entry name" value="TPR_rpt"/>
</dbReference>
<dbReference type="PANTHER" id="PTHR44227:SF3">
    <property type="entry name" value="PROTEIN O-MANNOSYL-TRANSFERASE TMTC4"/>
    <property type="match status" value="1"/>
</dbReference>
<evidence type="ECO:0000313" key="5">
    <source>
        <dbReference type="Proteomes" id="UP000319771"/>
    </source>
</evidence>
<keyword evidence="3" id="KW-1133">Transmembrane helix</keyword>
<reference evidence="4 5" key="1">
    <citation type="journal article" date="2019" name="Nat. Microbiol.">
        <title>Mediterranean grassland soil C-N compound turnover is dependent on rainfall and depth, and is mediated by genomically divergent microorganisms.</title>
        <authorList>
            <person name="Diamond S."/>
            <person name="Andeer P.F."/>
            <person name="Li Z."/>
            <person name="Crits-Christoph A."/>
            <person name="Burstein D."/>
            <person name="Anantharaman K."/>
            <person name="Lane K.R."/>
            <person name="Thomas B.C."/>
            <person name="Pan C."/>
            <person name="Northen T.R."/>
            <person name="Banfield J.F."/>
        </authorList>
    </citation>
    <scope>NUCLEOTIDE SEQUENCE [LARGE SCALE GENOMIC DNA]</scope>
    <source>
        <strain evidence="4">WS_11</strain>
    </source>
</reference>
<dbReference type="InterPro" id="IPR011990">
    <property type="entry name" value="TPR-like_helical_dom_sf"/>
</dbReference>
<gene>
    <name evidence="4" type="ORF">E6K81_15625</name>
</gene>
<dbReference type="EMBL" id="VBPB01000336">
    <property type="protein sequence ID" value="TMQ69147.1"/>
    <property type="molecule type" value="Genomic_DNA"/>
</dbReference>
<dbReference type="SUPFAM" id="SSF48452">
    <property type="entry name" value="TPR-like"/>
    <property type="match status" value="1"/>
</dbReference>
<feature type="transmembrane region" description="Helical" evidence="3">
    <location>
        <begin position="87"/>
        <end position="107"/>
    </location>
</feature>
<dbReference type="PANTHER" id="PTHR44227">
    <property type="match status" value="1"/>
</dbReference>
<dbReference type="InterPro" id="IPR052346">
    <property type="entry name" value="O-mannosyl-transferase_TMTC"/>
</dbReference>
<dbReference type="AlphaFoldDB" id="A0A538TZR5"/>
<dbReference type="Proteomes" id="UP000319771">
    <property type="component" value="Unassembled WGS sequence"/>
</dbReference>
<proteinExistence type="predicted"/>
<name>A0A538TZR5_UNCEI</name>
<keyword evidence="2" id="KW-0802">TPR repeat</keyword>
<protein>
    <submittedName>
        <fullName evidence="4">Tetratricopeptide repeat protein</fullName>
    </submittedName>
</protein>
<keyword evidence="1" id="KW-0677">Repeat</keyword>